<proteinExistence type="inferred from homology"/>
<name>A0A2P6TNN1_CHLSO</name>
<accession>A0A2P6TNN1</accession>
<comment type="caution">
    <text evidence="2">The sequence shown here is derived from an EMBL/GenBank/DDBJ whole genome shotgun (WGS) entry which is preliminary data.</text>
</comment>
<dbReference type="PANTHER" id="PTHR12932">
    <property type="entry name" value="P25 ALPHA-RELATED"/>
    <property type="match status" value="1"/>
</dbReference>
<dbReference type="InterPro" id="IPR008907">
    <property type="entry name" value="TPP/p25"/>
</dbReference>
<gene>
    <name evidence="2" type="ORF">C2E21_5548</name>
</gene>
<dbReference type="GO" id="GO:0005874">
    <property type="term" value="C:microtubule"/>
    <property type="evidence" value="ECO:0007669"/>
    <property type="project" value="TreeGrafter"/>
</dbReference>
<dbReference type="Proteomes" id="UP000239899">
    <property type="component" value="Unassembled WGS sequence"/>
</dbReference>
<protein>
    <submittedName>
        <fullName evidence="2">P25-alpha family</fullName>
    </submittedName>
</protein>
<keyword evidence="3" id="KW-1185">Reference proteome</keyword>
<evidence type="ECO:0000313" key="2">
    <source>
        <dbReference type="EMBL" id="PRW50951.1"/>
    </source>
</evidence>
<dbReference type="PANTHER" id="PTHR12932:SF9">
    <property type="entry name" value="TUBULIN POLYMERIZATION-PROMOTING PROTEIN HOMOLOG"/>
    <property type="match status" value="1"/>
</dbReference>
<dbReference type="GO" id="GO:0046785">
    <property type="term" value="P:microtubule polymerization"/>
    <property type="evidence" value="ECO:0007669"/>
    <property type="project" value="InterPro"/>
</dbReference>
<dbReference type="AlphaFoldDB" id="A0A2P6TNN1"/>
<dbReference type="EMBL" id="LHPG02000010">
    <property type="protein sequence ID" value="PRW50951.1"/>
    <property type="molecule type" value="Genomic_DNA"/>
</dbReference>
<dbReference type="Gene3D" id="1.10.238.10">
    <property type="entry name" value="EF-hand"/>
    <property type="match status" value="1"/>
</dbReference>
<evidence type="ECO:0000256" key="1">
    <source>
        <dbReference type="ARBA" id="ARBA00010994"/>
    </source>
</evidence>
<dbReference type="OrthoDB" id="548799at2759"/>
<organism evidence="2 3">
    <name type="scientific">Chlorella sorokiniana</name>
    <name type="common">Freshwater green alga</name>
    <dbReference type="NCBI Taxonomy" id="3076"/>
    <lineage>
        <taxon>Eukaryota</taxon>
        <taxon>Viridiplantae</taxon>
        <taxon>Chlorophyta</taxon>
        <taxon>core chlorophytes</taxon>
        <taxon>Trebouxiophyceae</taxon>
        <taxon>Chlorellales</taxon>
        <taxon>Chlorellaceae</taxon>
        <taxon>Chlorella clade</taxon>
        <taxon>Chlorella</taxon>
    </lineage>
</organism>
<reference evidence="2 3" key="1">
    <citation type="journal article" date="2018" name="Plant J.">
        <title>Genome sequences of Chlorella sorokiniana UTEX 1602 and Micractinium conductrix SAG 241.80: implications to maltose excretion by a green alga.</title>
        <authorList>
            <person name="Arriola M.B."/>
            <person name="Velmurugan N."/>
            <person name="Zhang Y."/>
            <person name="Plunkett M.H."/>
            <person name="Hondzo H."/>
            <person name="Barney B.M."/>
        </authorList>
    </citation>
    <scope>NUCLEOTIDE SEQUENCE [LARGE SCALE GENOMIC DNA]</scope>
    <source>
        <strain evidence="3">UTEX 1602</strain>
    </source>
</reference>
<dbReference type="GO" id="GO:0015631">
    <property type="term" value="F:tubulin binding"/>
    <property type="evidence" value="ECO:0007669"/>
    <property type="project" value="InterPro"/>
</dbReference>
<sequence>MAARTLKDVFEAFCSFGAGGGPVAGLEGRMFNKMMRDAALYGKGFTTTDADLIFTAVKPKGAKRIGFEAFETALEKVAAKKHVSVAEVAAAIVATGGPKSSGTVAESCRFFDDKSTWTTTAKAGGPTNYDGQKNLSGLCDRTPADARGISKGGSHFKK</sequence>
<comment type="similarity">
    <text evidence="1">Belongs to the TPPP family.</text>
</comment>
<dbReference type="Pfam" id="PF05517">
    <property type="entry name" value="p25-alpha"/>
    <property type="match status" value="1"/>
</dbReference>
<dbReference type="InterPro" id="IPR011992">
    <property type="entry name" value="EF-hand-dom_pair"/>
</dbReference>
<dbReference type="GO" id="GO:0032273">
    <property type="term" value="P:positive regulation of protein polymerization"/>
    <property type="evidence" value="ECO:0007669"/>
    <property type="project" value="TreeGrafter"/>
</dbReference>
<dbReference type="SUPFAM" id="SSF47473">
    <property type="entry name" value="EF-hand"/>
    <property type="match status" value="1"/>
</dbReference>
<evidence type="ECO:0000313" key="3">
    <source>
        <dbReference type="Proteomes" id="UP000239899"/>
    </source>
</evidence>
<dbReference type="GO" id="GO:0001578">
    <property type="term" value="P:microtubule bundle formation"/>
    <property type="evidence" value="ECO:0007669"/>
    <property type="project" value="TreeGrafter"/>
</dbReference>